<dbReference type="HAMAP" id="MF_01963">
    <property type="entry name" value="MTAP"/>
    <property type="match status" value="1"/>
</dbReference>
<evidence type="ECO:0000313" key="7">
    <source>
        <dbReference type="Proteomes" id="UP001152798"/>
    </source>
</evidence>
<dbReference type="InterPro" id="IPR000845">
    <property type="entry name" value="Nucleoside_phosphorylase_d"/>
</dbReference>
<reference evidence="6" key="1">
    <citation type="submission" date="2022-01" db="EMBL/GenBank/DDBJ databases">
        <authorList>
            <person name="King R."/>
        </authorList>
    </citation>
    <scope>NUCLEOTIDE SEQUENCE</scope>
</reference>
<dbReference type="PANTHER" id="PTHR42679:SF2">
    <property type="entry name" value="S-METHYL-5'-THIOADENOSINE PHOSPHORYLASE"/>
    <property type="match status" value="1"/>
</dbReference>
<keyword evidence="7" id="KW-1185">Reference proteome</keyword>
<evidence type="ECO:0000256" key="4">
    <source>
        <dbReference type="HAMAP-Rule" id="MF_03155"/>
    </source>
</evidence>
<feature type="binding site" evidence="4">
    <location>
        <position position="12"/>
    </location>
    <ligand>
        <name>phosphate</name>
        <dbReference type="ChEBI" id="CHEBI:43474"/>
    </ligand>
</feature>
<dbReference type="GO" id="GO:0019509">
    <property type="term" value="P:L-methionine salvage from methylthioadenosine"/>
    <property type="evidence" value="ECO:0007669"/>
    <property type="project" value="UniProtKB-UniRule"/>
</dbReference>
<gene>
    <name evidence="6" type="ORF">NEZAVI_LOCUS1058</name>
</gene>
<dbReference type="NCBIfam" id="TIGR01694">
    <property type="entry name" value="MTAP"/>
    <property type="match status" value="1"/>
</dbReference>
<evidence type="ECO:0000313" key="6">
    <source>
        <dbReference type="EMBL" id="CAH1389715.1"/>
    </source>
</evidence>
<protein>
    <recommendedName>
        <fullName evidence="4">S-methyl-5'-thioadenosine phosphorylase</fullName>
        <ecNumber evidence="4">2.4.2.28</ecNumber>
    </recommendedName>
    <alternativeName>
        <fullName evidence="4">5'-methylthioadenosine phosphorylase</fullName>
        <shortName evidence="4">MTA phosphorylase</shortName>
        <shortName evidence="4">MTAP</shortName>
        <shortName evidence="4">MTAPase</shortName>
    </alternativeName>
</protein>
<dbReference type="Gene3D" id="3.40.50.1580">
    <property type="entry name" value="Nucleoside phosphorylase domain"/>
    <property type="match status" value="1"/>
</dbReference>
<dbReference type="PROSITE" id="PS01240">
    <property type="entry name" value="PNP_MTAP_2"/>
    <property type="match status" value="1"/>
</dbReference>
<keyword evidence="1 4" id="KW-0328">Glycosyltransferase</keyword>
<proteinExistence type="inferred from homology"/>
<comment type="pathway">
    <text evidence="4">Amino-acid biosynthesis; L-methionine biosynthesis via salvage pathway; S-methyl-5-thio-alpha-D-ribose 1-phosphate from S-methyl-5'-thioadenosine (phosphorylase route): step 1/1.</text>
</comment>
<comment type="similarity">
    <text evidence="4">Belongs to the PNP/MTAP phosphorylase family. MTAP subfamily.</text>
</comment>
<keyword evidence="4" id="KW-0963">Cytoplasm</keyword>
<comment type="subcellular location">
    <subcellularLocation>
        <location evidence="4">Cytoplasm</location>
    </subcellularLocation>
    <subcellularLocation>
        <location evidence="4">Nucleus</location>
    </subcellularLocation>
</comment>
<dbReference type="EMBL" id="OV725077">
    <property type="protein sequence ID" value="CAH1389715.1"/>
    <property type="molecule type" value="Genomic_DNA"/>
</dbReference>
<feature type="site" description="Important for substrate specificity" evidence="4">
    <location>
        <position position="226"/>
    </location>
</feature>
<dbReference type="CDD" id="cd09010">
    <property type="entry name" value="MTAP_SsMTAPII_like_MTIP"/>
    <property type="match status" value="1"/>
</dbReference>
<dbReference type="Proteomes" id="UP001152798">
    <property type="component" value="Chromosome 1"/>
</dbReference>
<dbReference type="GO" id="GO:0005634">
    <property type="term" value="C:nucleus"/>
    <property type="evidence" value="ECO:0007669"/>
    <property type="project" value="UniProtKB-SubCell"/>
</dbReference>
<feature type="binding site" evidence="4">
    <location>
        <position position="192"/>
    </location>
    <ligand>
        <name>phosphate</name>
        <dbReference type="ChEBI" id="CHEBI:43474"/>
    </ligand>
</feature>
<dbReference type="EC" id="2.4.2.28" evidence="4"/>
<comment type="subunit">
    <text evidence="4">Homotrimer.</text>
</comment>
<feature type="domain" description="Nucleoside phosphorylase" evidence="5">
    <location>
        <begin position="5"/>
        <end position="248"/>
    </location>
</feature>
<comment type="catalytic activity">
    <reaction evidence="4">
        <text>S-methyl-5'-thioadenosine + phosphate = 5-(methylsulfanyl)-alpha-D-ribose 1-phosphate + adenine</text>
        <dbReference type="Rhea" id="RHEA:11852"/>
        <dbReference type="ChEBI" id="CHEBI:16708"/>
        <dbReference type="ChEBI" id="CHEBI:17509"/>
        <dbReference type="ChEBI" id="CHEBI:43474"/>
        <dbReference type="ChEBI" id="CHEBI:58533"/>
        <dbReference type="EC" id="2.4.2.28"/>
    </reaction>
</comment>
<comment type="function">
    <text evidence="4">Catalyzes the reversible phosphorylation of S-methyl-5'-thioadenosine (MTA) to adenine and 5-methylthioribose-1-phosphate. Involved in the breakdown of MTA, a major by-product of polyamine biosynthesis. Responsible for the first step in the methionine salvage pathway after MTA has been generated from S-adenosylmethionine. Has broad substrate specificity with 6-aminopurine nucleosides as preferred substrates.</text>
</comment>
<dbReference type="InterPro" id="IPR010044">
    <property type="entry name" value="MTAP"/>
</dbReference>
<dbReference type="PANTHER" id="PTHR42679">
    <property type="entry name" value="S-METHYL-5'-THIOADENOSINE PHOSPHORYLASE"/>
    <property type="match status" value="1"/>
</dbReference>
<dbReference type="SUPFAM" id="SSF53167">
    <property type="entry name" value="Purine and uridine phosphorylases"/>
    <property type="match status" value="1"/>
</dbReference>
<dbReference type="InterPro" id="IPR018099">
    <property type="entry name" value="Purine_phosphorylase-2_CS"/>
</dbReference>
<dbReference type="OrthoDB" id="431409at2759"/>
<keyword evidence="3 4" id="KW-0660">Purine salvage</keyword>
<evidence type="ECO:0000259" key="5">
    <source>
        <dbReference type="Pfam" id="PF01048"/>
    </source>
</evidence>
<sequence length="286" mass="31189">MSKVKIGIIGGSGLNKPGILEGGTEKVVQTPFGPPSDVLIEGQISGVDCVLLARHGREHTINPSSINYRANIWALKDVGCTHVIVSSATGSLQEDIKPGDLVIVDSFIDRTFKRENTFYDGSPNSPFKDVVHMPMEPAFCSKTRSLLLETARDLGLPVHEGGSVVTIEGPRFSSKAESNVFRLQGASLVNMTLVPEVCLAREAGLLYAAVAMATDYDCWRCGVVNVVEVLKNLRANAKKVEKLFLAVIPKIAEQNWDNELKCMKDMLKYSNQTQISKLSDAELEVL</sequence>
<evidence type="ECO:0000256" key="2">
    <source>
        <dbReference type="ARBA" id="ARBA00022679"/>
    </source>
</evidence>
<dbReference type="GO" id="GO:0006166">
    <property type="term" value="P:purine ribonucleoside salvage"/>
    <property type="evidence" value="ECO:0007669"/>
    <property type="project" value="UniProtKB-KW"/>
</dbReference>
<feature type="binding site" evidence="4">
    <location>
        <begin position="215"/>
        <end position="217"/>
    </location>
    <ligand>
        <name>substrate</name>
    </ligand>
</feature>
<dbReference type="GO" id="GO:0005829">
    <property type="term" value="C:cytosol"/>
    <property type="evidence" value="ECO:0007669"/>
    <property type="project" value="TreeGrafter"/>
</dbReference>
<feature type="site" description="Important for substrate specificity" evidence="4">
    <location>
        <position position="173"/>
    </location>
</feature>
<dbReference type="AlphaFoldDB" id="A0A9P0H1H2"/>
<dbReference type="Pfam" id="PF01048">
    <property type="entry name" value="PNP_UDP_1"/>
    <property type="match status" value="1"/>
</dbReference>
<keyword evidence="2 4" id="KW-0808">Transferase</keyword>
<feature type="binding site" evidence="4">
    <location>
        <begin position="87"/>
        <end position="88"/>
    </location>
    <ligand>
        <name>phosphate</name>
        <dbReference type="ChEBI" id="CHEBI:43474"/>
    </ligand>
</feature>
<keyword evidence="4" id="KW-0539">Nucleus</keyword>
<feature type="binding site" evidence="4">
    <location>
        <begin position="54"/>
        <end position="55"/>
    </location>
    <ligand>
        <name>phosphate</name>
        <dbReference type="ChEBI" id="CHEBI:43474"/>
    </ligand>
</feature>
<organism evidence="6 7">
    <name type="scientific">Nezara viridula</name>
    <name type="common">Southern green stink bug</name>
    <name type="synonym">Cimex viridulus</name>
    <dbReference type="NCBI Taxonomy" id="85310"/>
    <lineage>
        <taxon>Eukaryota</taxon>
        <taxon>Metazoa</taxon>
        <taxon>Ecdysozoa</taxon>
        <taxon>Arthropoda</taxon>
        <taxon>Hexapoda</taxon>
        <taxon>Insecta</taxon>
        <taxon>Pterygota</taxon>
        <taxon>Neoptera</taxon>
        <taxon>Paraneoptera</taxon>
        <taxon>Hemiptera</taxon>
        <taxon>Heteroptera</taxon>
        <taxon>Panheteroptera</taxon>
        <taxon>Pentatomomorpha</taxon>
        <taxon>Pentatomoidea</taxon>
        <taxon>Pentatomidae</taxon>
        <taxon>Pentatominae</taxon>
        <taxon>Nezara</taxon>
    </lineage>
</organism>
<name>A0A9P0H1H2_NEZVI</name>
<evidence type="ECO:0000256" key="1">
    <source>
        <dbReference type="ARBA" id="ARBA00022676"/>
    </source>
</evidence>
<dbReference type="GO" id="GO:0017061">
    <property type="term" value="F:S-methyl-5-thioadenosine phosphorylase activity"/>
    <property type="evidence" value="ECO:0007669"/>
    <property type="project" value="UniProtKB-UniRule"/>
</dbReference>
<evidence type="ECO:0000256" key="3">
    <source>
        <dbReference type="ARBA" id="ARBA00022726"/>
    </source>
</evidence>
<accession>A0A9P0H1H2</accession>
<feature type="binding site" evidence="4">
    <location>
        <position position="191"/>
    </location>
    <ligand>
        <name>substrate</name>
    </ligand>
</feature>
<dbReference type="InterPro" id="IPR035994">
    <property type="entry name" value="Nucleoside_phosphorylase_sf"/>
</dbReference>